<dbReference type="PANTHER" id="PTHR21716">
    <property type="entry name" value="TRANSMEMBRANE PROTEIN"/>
    <property type="match status" value="1"/>
</dbReference>
<proteinExistence type="inferred from homology"/>
<comment type="subcellular location">
    <subcellularLocation>
        <location evidence="1">Cell membrane</location>
        <topology evidence="1">Multi-pass membrane protein</topology>
    </subcellularLocation>
</comment>
<evidence type="ECO:0000256" key="4">
    <source>
        <dbReference type="ARBA" id="ARBA00022475"/>
    </source>
</evidence>
<evidence type="ECO:0000256" key="7">
    <source>
        <dbReference type="ARBA" id="ARBA00023136"/>
    </source>
</evidence>
<name>A0A0G3GY56_9CORY</name>
<keyword evidence="3" id="KW-0813">Transport</keyword>
<feature type="region of interest" description="Disordered" evidence="8">
    <location>
        <begin position="429"/>
        <end position="460"/>
    </location>
</feature>
<gene>
    <name evidence="10" type="ORF">CMUST_05670</name>
</gene>
<keyword evidence="11" id="KW-1185">Reference proteome</keyword>
<dbReference type="AlphaFoldDB" id="A0A0G3GY56"/>
<dbReference type="Proteomes" id="UP000035199">
    <property type="component" value="Chromosome"/>
</dbReference>
<accession>A0A0G3GY56</accession>
<evidence type="ECO:0000313" key="10">
    <source>
        <dbReference type="EMBL" id="AKK05470.1"/>
    </source>
</evidence>
<keyword evidence="5 9" id="KW-0812">Transmembrane</keyword>
<evidence type="ECO:0000256" key="6">
    <source>
        <dbReference type="ARBA" id="ARBA00022989"/>
    </source>
</evidence>
<feature type="transmembrane region" description="Helical" evidence="9">
    <location>
        <begin position="284"/>
        <end position="317"/>
    </location>
</feature>
<dbReference type="PATRIC" id="fig|571915.4.peg.1200"/>
<keyword evidence="7 9" id="KW-0472">Membrane</keyword>
<protein>
    <submittedName>
        <fullName evidence="10">Putative permease</fullName>
    </submittedName>
</protein>
<evidence type="ECO:0000256" key="8">
    <source>
        <dbReference type="SAM" id="MobiDB-lite"/>
    </source>
</evidence>
<evidence type="ECO:0000313" key="11">
    <source>
        <dbReference type="Proteomes" id="UP000035199"/>
    </source>
</evidence>
<sequence>MTDFRPTSPEFAEAAEVFEELQPETSVDHIDRAEIIADGIRRLATWCLRLLIITAAAFVLWYAIKQVWRGALPVVLAIIVCTVLWPPVAGLRRLGVPRALASLTAILGAVGAFSVVIWMIAPSVGRQSQALYFQAFEGVQRLQLWLQGPPFNLDSDDLDDRINSAVQWVQRRTGSIVSEIFSGLGIATSVVVTLGIVLVLTFFFLKDGDRFLPWLRGIVGKRAGWHLTELCARAWITLGGFIRAQAIVSAVDAIFIGIGLIALGVPMALALAVLTFLGGFIPIVGAFVAGTLAVLVALVSLGVTKAIAALAIVLVVQQLEGNILQPLLQSRALNLHPVVILVSVTVGGSLFSIVGAFLAVPFAAMVAVLFRYLHDMTALRAGEKQASEIEFVTTAGSMSGLWGEEIGRKLRAKRIAASDTLIDASSDEHLANDVSGSGNGGSRYDQTATPDVNGKPDRISGYGKMSRLAVRSAQMQNKTKQMFDKIRRFRN</sequence>
<feature type="transmembrane region" description="Helical" evidence="9">
    <location>
        <begin position="337"/>
        <end position="370"/>
    </location>
</feature>
<feature type="transmembrane region" description="Helical" evidence="9">
    <location>
        <begin position="70"/>
        <end position="88"/>
    </location>
</feature>
<evidence type="ECO:0000256" key="5">
    <source>
        <dbReference type="ARBA" id="ARBA00022692"/>
    </source>
</evidence>
<dbReference type="GO" id="GO:0005886">
    <property type="term" value="C:plasma membrane"/>
    <property type="evidence" value="ECO:0007669"/>
    <property type="project" value="UniProtKB-SubCell"/>
</dbReference>
<dbReference type="KEGG" id="cmv:CMUST_05670"/>
<dbReference type="PANTHER" id="PTHR21716:SF53">
    <property type="entry name" value="PERMEASE PERM-RELATED"/>
    <property type="match status" value="1"/>
</dbReference>
<keyword evidence="4" id="KW-1003">Cell membrane</keyword>
<keyword evidence="6 9" id="KW-1133">Transmembrane helix</keyword>
<dbReference type="Pfam" id="PF01594">
    <property type="entry name" value="AI-2E_transport"/>
    <property type="match status" value="1"/>
</dbReference>
<comment type="similarity">
    <text evidence="2">Belongs to the autoinducer-2 exporter (AI-2E) (TC 2.A.86) family.</text>
</comment>
<evidence type="ECO:0000256" key="1">
    <source>
        <dbReference type="ARBA" id="ARBA00004651"/>
    </source>
</evidence>
<reference evidence="11" key="2">
    <citation type="submission" date="2015-05" db="EMBL/GenBank/DDBJ databases">
        <title>Complete genome sequence of Corynebacterium mustelae DSM 45274, isolated from various tissues of a male ferret with lethal sepsis.</title>
        <authorList>
            <person name="Ruckert C."/>
            <person name="Albersmeier A."/>
            <person name="Winkler A."/>
            <person name="Tauch A."/>
        </authorList>
    </citation>
    <scope>NUCLEOTIDE SEQUENCE [LARGE SCALE GENOMIC DNA]</scope>
    <source>
        <strain evidence="11">DSM 45274</strain>
    </source>
</reference>
<organism evidence="10 11">
    <name type="scientific">Corynebacterium mustelae</name>
    <dbReference type="NCBI Taxonomy" id="571915"/>
    <lineage>
        <taxon>Bacteria</taxon>
        <taxon>Bacillati</taxon>
        <taxon>Actinomycetota</taxon>
        <taxon>Actinomycetes</taxon>
        <taxon>Mycobacteriales</taxon>
        <taxon>Corynebacteriaceae</taxon>
        <taxon>Corynebacterium</taxon>
    </lineage>
</organism>
<evidence type="ECO:0000256" key="3">
    <source>
        <dbReference type="ARBA" id="ARBA00022448"/>
    </source>
</evidence>
<feature type="transmembrane region" description="Helical" evidence="9">
    <location>
        <begin position="46"/>
        <end position="64"/>
    </location>
</feature>
<dbReference type="STRING" id="571915.CMUST_05670"/>
<dbReference type="EMBL" id="CP011542">
    <property type="protein sequence ID" value="AKK05470.1"/>
    <property type="molecule type" value="Genomic_DNA"/>
</dbReference>
<reference evidence="10 11" key="1">
    <citation type="journal article" date="2015" name="Genome Announc.">
        <title>Complete Genome Sequence of the Type Strain Corynebacterium mustelae DSM 45274, Isolated from Various Tissues of a Male Ferret with Lethal Sepsis.</title>
        <authorList>
            <person name="Ruckert C."/>
            <person name="Eimer J."/>
            <person name="Winkler A."/>
            <person name="Tauch A."/>
        </authorList>
    </citation>
    <scope>NUCLEOTIDE SEQUENCE [LARGE SCALE GENOMIC DNA]</scope>
    <source>
        <strain evidence="10 11">DSM 45274</strain>
    </source>
</reference>
<evidence type="ECO:0000256" key="9">
    <source>
        <dbReference type="SAM" id="Phobius"/>
    </source>
</evidence>
<evidence type="ECO:0000256" key="2">
    <source>
        <dbReference type="ARBA" id="ARBA00009773"/>
    </source>
</evidence>
<dbReference type="GO" id="GO:0055085">
    <property type="term" value="P:transmembrane transport"/>
    <property type="evidence" value="ECO:0007669"/>
    <property type="project" value="TreeGrafter"/>
</dbReference>
<dbReference type="InterPro" id="IPR002549">
    <property type="entry name" value="AI-2E-like"/>
</dbReference>
<feature type="transmembrane region" description="Helical" evidence="9">
    <location>
        <begin position="180"/>
        <end position="205"/>
    </location>
</feature>
<feature type="transmembrane region" description="Helical" evidence="9">
    <location>
        <begin position="100"/>
        <end position="121"/>
    </location>
</feature>